<dbReference type="GO" id="GO:0008168">
    <property type="term" value="F:methyltransferase activity"/>
    <property type="evidence" value="ECO:0007669"/>
    <property type="project" value="UniProtKB-KW"/>
</dbReference>
<evidence type="ECO:0000313" key="2">
    <source>
        <dbReference type="Proteomes" id="UP000450457"/>
    </source>
</evidence>
<dbReference type="Pfam" id="PF13489">
    <property type="entry name" value="Methyltransf_23"/>
    <property type="match status" value="1"/>
</dbReference>
<dbReference type="OrthoDB" id="2865096at2"/>
<dbReference type="EMBL" id="WMFA01000003">
    <property type="protein sequence ID" value="MYL71315.1"/>
    <property type="molecule type" value="Genomic_DNA"/>
</dbReference>
<dbReference type="GO" id="GO:0032259">
    <property type="term" value="P:methylation"/>
    <property type="evidence" value="ECO:0007669"/>
    <property type="project" value="UniProtKB-KW"/>
</dbReference>
<dbReference type="InterPro" id="IPR029063">
    <property type="entry name" value="SAM-dependent_MTases_sf"/>
</dbReference>
<proteinExistence type="predicted"/>
<dbReference type="CDD" id="cd02440">
    <property type="entry name" value="AdoMet_MTases"/>
    <property type="match status" value="1"/>
</dbReference>
<dbReference type="SUPFAM" id="SSF53335">
    <property type="entry name" value="S-adenosyl-L-methionine-dependent methyltransferases"/>
    <property type="match status" value="1"/>
</dbReference>
<dbReference type="Gene3D" id="3.40.50.150">
    <property type="entry name" value="Vaccinia Virus protein VP39"/>
    <property type="match status" value="1"/>
</dbReference>
<dbReference type="Proteomes" id="UP000450457">
    <property type="component" value="Unassembled WGS sequence"/>
</dbReference>
<reference evidence="1 2" key="1">
    <citation type="submission" date="2019-11" db="EMBL/GenBank/DDBJ databases">
        <title>Genome sequences of 17 halophilic strains isolated from different environments.</title>
        <authorList>
            <person name="Furrow R.E."/>
        </authorList>
    </citation>
    <scope>NUCLEOTIDE SEQUENCE [LARGE SCALE GENOMIC DNA]</scope>
    <source>
        <strain evidence="1 2">SL-4</strain>
    </source>
</reference>
<dbReference type="GeneID" id="78007458"/>
<organism evidence="1 2">
    <name type="scientific">Halobacillus litoralis</name>
    <dbReference type="NCBI Taxonomy" id="45668"/>
    <lineage>
        <taxon>Bacteria</taxon>
        <taxon>Bacillati</taxon>
        <taxon>Bacillota</taxon>
        <taxon>Bacilli</taxon>
        <taxon>Bacillales</taxon>
        <taxon>Bacillaceae</taxon>
        <taxon>Halobacillus</taxon>
    </lineage>
</organism>
<name>A0A845FCK1_9BACI</name>
<gene>
    <name evidence="1" type="ORF">GLW00_10640</name>
</gene>
<keyword evidence="1" id="KW-0489">Methyltransferase</keyword>
<comment type="caution">
    <text evidence="1">The sequence shown here is derived from an EMBL/GenBank/DDBJ whole genome shotgun (WGS) entry which is preliminary data.</text>
</comment>
<keyword evidence="1" id="KW-0808">Transferase</keyword>
<dbReference type="AlphaFoldDB" id="A0A845FCK1"/>
<accession>A0A845FCK1</accession>
<evidence type="ECO:0000313" key="1">
    <source>
        <dbReference type="EMBL" id="MYL71315.1"/>
    </source>
</evidence>
<protein>
    <submittedName>
        <fullName evidence="1">Methyltransferase domain-containing protein</fullName>
    </submittedName>
</protein>
<dbReference type="RefSeq" id="WP_160913873.1">
    <property type="nucleotide sequence ID" value="NZ_WMFA01000003.1"/>
</dbReference>
<sequence length="437" mass="51147">MTIPYGKDALISSSPTVQVPLNKCVDWQGFSYTEQGWHYLCVTLKEYRKKPKMIYRDSFLFKYYSLYQPASMFECFMCGDAFNPIYQERWVPLPWGMNHRRVQKEGSQHYGPNTKTFIRKEYKRLVHVYEKLKAEGYQPTQFHDGFIKGHFLKKGKDYRFLITGGQHRIAALSVLGSQSILARIPPKRKRVIDLDEIKEWEQVANGVYPLEVASHVFHMYFESNGREKASLYGLVESGETKYFIRGNRFVYQDLWVKGKLVKKGQRECANRYEKVKEKMKGWRDPFTVLDLGANNGYFSYRIAEDFNVPVTMIEEKKEAQKIYDMNENPNVTLINRRVEVQELKELCKNKKFDVILALSVLHHFDNYEEVIEVLFAHSKHLFIESSALEEADGGCRSYTVKGINDLLQAEKPEILTYSDNIRGLGKRPLMYFNNEKG</sequence>